<name>A0ABV7MCM1_9PROT</name>
<protein>
    <submittedName>
        <fullName evidence="1">DUF1217 domain-containing protein</fullName>
    </submittedName>
</protein>
<keyword evidence="2" id="KW-1185">Reference proteome</keyword>
<evidence type="ECO:0000313" key="2">
    <source>
        <dbReference type="Proteomes" id="UP001595607"/>
    </source>
</evidence>
<dbReference type="SUPFAM" id="SSF158837">
    <property type="entry name" value="AGR C 984p-like"/>
    <property type="match status" value="1"/>
</dbReference>
<organism evidence="1 2">
    <name type="scientific">Parvularcula lutaonensis</name>
    <dbReference type="NCBI Taxonomy" id="491923"/>
    <lineage>
        <taxon>Bacteria</taxon>
        <taxon>Pseudomonadati</taxon>
        <taxon>Pseudomonadota</taxon>
        <taxon>Alphaproteobacteria</taxon>
        <taxon>Parvularculales</taxon>
        <taxon>Parvularculaceae</taxon>
        <taxon>Parvularcula</taxon>
    </lineage>
</organism>
<dbReference type="InterPro" id="IPR023157">
    <property type="entry name" value="AGR-C-984p-like_sf"/>
</dbReference>
<comment type="caution">
    <text evidence="1">The sequence shown here is derived from an EMBL/GenBank/DDBJ whole genome shotgun (WGS) entry which is preliminary data.</text>
</comment>
<dbReference type="Pfam" id="PF06748">
    <property type="entry name" value="DUF1217"/>
    <property type="match status" value="1"/>
</dbReference>
<dbReference type="InterPro" id="IPR010626">
    <property type="entry name" value="DUF1217"/>
</dbReference>
<dbReference type="Gene3D" id="1.10.3700.10">
    <property type="entry name" value="AGR C 984p-like"/>
    <property type="match status" value="1"/>
</dbReference>
<gene>
    <name evidence="1" type="ORF">ACFONP_10825</name>
</gene>
<sequence length="246" mass="27509">MISTLLAIDIFNRQLDGGEMRTPAKVTRETDYFRSRIGSVETPDDLISDFRLYRYVMTAFDLADAAPQKALVKRVLSEDPSAEGSTAARLADAKFRELSEAFGFGVAGNLKLKLPDFLSEVESRYTRVSAELSIGETSNGARLAAYFDRKIPDAGSWYEILADKPMREVVFTALQMPDAMQTLDVDRLAQELERRFAFEFFQDAEKREEFIRRFAIFSDMNNLSTSTPGAGALSLLTAASRANLLL</sequence>
<evidence type="ECO:0000313" key="1">
    <source>
        <dbReference type="EMBL" id="MFC3303224.1"/>
    </source>
</evidence>
<dbReference type="EMBL" id="JBHRVA010000003">
    <property type="protein sequence ID" value="MFC3303224.1"/>
    <property type="molecule type" value="Genomic_DNA"/>
</dbReference>
<reference evidence="2" key="1">
    <citation type="journal article" date="2019" name="Int. J. Syst. Evol. Microbiol.">
        <title>The Global Catalogue of Microorganisms (GCM) 10K type strain sequencing project: providing services to taxonomists for standard genome sequencing and annotation.</title>
        <authorList>
            <consortium name="The Broad Institute Genomics Platform"/>
            <consortium name="The Broad Institute Genome Sequencing Center for Infectious Disease"/>
            <person name="Wu L."/>
            <person name="Ma J."/>
        </authorList>
    </citation>
    <scope>NUCLEOTIDE SEQUENCE [LARGE SCALE GENOMIC DNA]</scope>
    <source>
        <strain evidence="2">KCTC 22245</strain>
    </source>
</reference>
<dbReference type="RefSeq" id="WP_189575567.1">
    <property type="nucleotide sequence ID" value="NZ_BMXU01000002.1"/>
</dbReference>
<dbReference type="Proteomes" id="UP001595607">
    <property type="component" value="Unassembled WGS sequence"/>
</dbReference>
<proteinExistence type="predicted"/>
<accession>A0ABV7MCM1</accession>